<dbReference type="EMBL" id="APBN01000003">
    <property type="protein sequence ID" value="EMT53074.1"/>
    <property type="molecule type" value="Genomic_DNA"/>
</dbReference>
<keyword evidence="10" id="KW-1185">Reference proteome</keyword>
<feature type="transmembrane region" description="Helical" evidence="7">
    <location>
        <begin position="410"/>
        <end position="432"/>
    </location>
</feature>
<keyword evidence="3 7" id="KW-0812">Transmembrane</keyword>
<feature type="compositionally biased region" description="Low complexity" evidence="6">
    <location>
        <begin position="82"/>
        <end position="102"/>
    </location>
</feature>
<evidence type="ECO:0008006" key="11">
    <source>
        <dbReference type="Google" id="ProtNLM"/>
    </source>
</evidence>
<feature type="transmembrane region" description="Helical" evidence="7">
    <location>
        <begin position="597"/>
        <end position="621"/>
    </location>
</feature>
<keyword evidence="4 7" id="KW-1133">Transmembrane helix</keyword>
<protein>
    <recommendedName>
        <fullName evidence="11">High-affinity Fe2+/Pb2+ permease</fullName>
    </recommendedName>
</protein>
<dbReference type="PANTHER" id="PTHR31632">
    <property type="entry name" value="IRON TRANSPORTER FTH1"/>
    <property type="match status" value="1"/>
</dbReference>
<comment type="subcellular location">
    <subcellularLocation>
        <location evidence="1">Membrane</location>
        <topology evidence="1">Multi-pass membrane protein</topology>
    </subcellularLocation>
</comment>
<evidence type="ECO:0000256" key="2">
    <source>
        <dbReference type="ARBA" id="ARBA00008333"/>
    </source>
</evidence>
<dbReference type="STRING" id="1300222.I532_09862"/>
<evidence type="ECO:0000256" key="4">
    <source>
        <dbReference type="ARBA" id="ARBA00022989"/>
    </source>
</evidence>
<evidence type="ECO:0000256" key="7">
    <source>
        <dbReference type="SAM" id="Phobius"/>
    </source>
</evidence>
<keyword evidence="5 7" id="KW-0472">Membrane</keyword>
<feature type="transmembrane region" description="Helical" evidence="7">
    <location>
        <begin position="377"/>
        <end position="398"/>
    </location>
</feature>
<evidence type="ECO:0000256" key="5">
    <source>
        <dbReference type="ARBA" id="ARBA00023136"/>
    </source>
</evidence>
<reference evidence="9 10" key="1">
    <citation type="submission" date="2013-03" db="EMBL/GenBank/DDBJ databases">
        <title>Assembly of a new bacterial strain Brevibacillus borstelensis AK1.</title>
        <authorList>
            <person name="Rajan I."/>
            <person name="PoliReddy D."/>
            <person name="Sugumar T."/>
            <person name="Rathinam K."/>
            <person name="Alqarawi S."/>
            <person name="Khalil A.B."/>
            <person name="Sivakumar N."/>
        </authorList>
    </citation>
    <scope>NUCLEOTIDE SEQUENCE [LARGE SCALE GENOMIC DNA]</scope>
    <source>
        <strain evidence="9 10">AK1</strain>
    </source>
</reference>
<evidence type="ECO:0000256" key="6">
    <source>
        <dbReference type="SAM" id="MobiDB-lite"/>
    </source>
</evidence>
<feature type="region of interest" description="Disordered" evidence="6">
    <location>
        <begin position="76"/>
        <end position="118"/>
    </location>
</feature>
<comment type="caution">
    <text evidence="9">The sequence shown here is derived from an EMBL/GenBank/DDBJ whole genome shotgun (WGS) entry which is preliminary data.</text>
</comment>
<dbReference type="GO" id="GO:0015093">
    <property type="term" value="F:ferrous iron transmembrane transporter activity"/>
    <property type="evidence" value="ECO:0007669"/>
    <property type="project" value="TreeGrafter"/>
</dbReference>
<dbReference type="GO" id="GO:0033573">
    <property type="term" value="C:high-affinity iron permease complex"/>
    <property type="evidence" value="ECO:0007669"/>
    <property type="project" value="InterPro"/>
</dbReference>
<evidence type="ECO:0000313" key="10">
    <source>
        <dbReference type="Proteomes" id="UP000012081"/>
    </source>
</evidence>
<dbReference type="InterPro" id="IPR004923">
    <property type="entry name" value="FTR1/Fip1/EfeU"/>
</dbReference>
<feature type="signal peptide" evidence="8">
    <location>
        <begin position="1"/>
        <end position="29"/>
    </location>
</feature>
<dbReference type="PATRIC" id="fig|1300222.3.peg.2034"/>
<dbReference type="Proteomes" id="UP000012081">
    <property type="component" value="Unassembled WGS sequence"/>
</dbReference>
<feature type="chain" id="PRO_5004095113" description="High-affinity Fe2+/Pb2+ permease" evidence="8">
    <location>
        <begin position="30"/>
        <end position="635"/>
    </location>
</feature>
<accession>M8D9Y8</accession>
<comment type="similarity">
    <text evidence="2">Belongs to the oxidase-dependent Fe transporter (OFeT) (TC 9.A.10.1) family.</text>
</comment>
<gene>
    <name evidence="9" type="ORF">I532_09862</name>
</gene>
<evidence type="ECO:0000256" key="1">
    <source>
        <dbReference type="ARBA" id="ARBA00004141"/>
    </source>
</evidence>
<feature type="transmembrane region" description="Helical" evidence="7">
    <location>
        <begin position="524"/>
        <end position="543"/>
    </location>
</feature>
<name>M8D9Y8_9BACL</name>
<feature type="transmembrane region" description="Helical" evidence="7">
    <location>
        <begin position="444"/>
        <end position="464"/>
    </location>
</feature>
<evidence type="ECO:0000313" key="9">
    <source>
        <dbReference type="EMBL" id="EMT53074.1"/>
    </source>
</evidence>
<evidence type="ECO:0000256" key="8">
    <source>
        <dbReference type="SAM" id="SignalP"/>
    </source>
</evidence>
<feature type="transmembrane region" description="Helical" evidence="7">
    <location>
        <begin position="555"/>
        <end position="577"/>
    </location>
</feature>
<dbReference type="PANTHER" id="PTHR31632:SF2">
    <property type="entry name" value="PLASMA MEMBRANE IRON PERMEASE"/>
    <property type="match status" value="1"/>
</dbReference>
<sequence length="635" mass="68112">MRLEVGFLKRTISILLLCFLLVLPASSFAAPESGAAKQSDQLISLVSDALISAGDKNLDQVKDAISKLKTLWAETAAEEAEGASSPGTSSNSTPGTSTDSPDAPAPIAGEAKSNGPEAKAVTEAIAAIEQELSQANPDTDAVYASVSALAKAIDTYVSSLDGESKQEKAHESIKKILPLIQNSLTAIQSEKWEEAKSSYQSFVNGWYKAESLIRQEDGKFYGKIEVKITGVRIALNTEPPDKAKAVQKVQELIFVLDDYLAGKSAAASGDTGAMGEIHSISDLIQLLNAVQTDVQNGRATDAADKMDQFIVAWPTVEGVVLTKSQDAYNRIESRMVSIPSLLLSQPPKLEQADALLNELRDELAPYSQSASYSAWDAGVILFREGLEAILVIAALLTFLNRTGNADKRKWIWSGAGAGVVVSGVFALVLTVFLSHLSTGNSRELIEGVTGLIAVVFMVTIGAWLHSKSNLRAWNQFVEKSIGASVAKGALWSLALTSFLAVMREGAETIIFYIGMAPSIQMSDLLFGIGVALVLLAVIGYALIKMSSRIPIRSFFLVASLLLYYLAFKFIGVSIHALQISGKLSAHMSDLLIDAPSFGLYSSWEGTIPQLIVLLVIVWNIIRVERKNLKARAAVS</sequence>
<organism evidence="9 10">
    <name type="scientific">Brevibacillus borstelensis AK1</name>
    <dbReference type="NCBI Taxonomy" id="1300222"/>
    <lineage>
        <taxon>Bacteria</taxon>
        <taxon>Bacillati</taxon>
        <taxon>Bacillota</taxon>
        <taxon>Bacilli</taxon>
        <taxon>Bacillales</taxon>
        <taxon>Paenibacillaceae</taxon>
        <taxon>Brevibacillus</taxon>
    </lineage>
</organism>
<dbReference type="Pfam" id="PF03239">
    <property type="entry name" value="FTR1"/>
    <property type="match status" value="1"/>
</dbReference>
<evidence type="ECO:0000256" key="3">
    <source>
        <dbReference type="ARBA" id="ARBA00022692"/>
    </source>
</evidence>
<proteinExistence type="inferred from homology"/>
<feature type="transmembrane region" description="Helical" evidence="7">
    <location>
        <begin position="485"/>
        <end position="502"/>
    </location>
</feature>
<dbReference type="AlphaFoldDB" id="M8D9Y8"/>
<keyword evidence="8" id="KW-0732">Signal</keyword>